<protein>
    <submittedName>
        <fullName evidence="2">Uncharacterized protein</fullName>
    </submittedName>
</protein>
<name>A0AAE0C2G4_9CHLO</name>
<accession>A0AAE0C2G4</accession>
<organism evidence="2 3">
    <name type="scientific">Cymbomonas tetramitiformis</name>
    <dbReference type="NCBI Taxonomy" id="36881"/>
    <lineage>
        <taxon>Eukaryota</taxon>
        <taxon>Viridiplantae</taxon>
        <taxon>Chlorophyta</taxon>
        <taxon>Pyramimonadophyceae</taxon>
        <taxon>Pyramimonadales</taxon>
        <taxon>Pyramimonadaceae</taxon>
        <taxon>Cymbomonas</taxon>
    </lineage>
</organism>
<sequence>MDTSTLATRIEELRASEVLRGFLERSSRGGETEALHAKLDELLAANGPPRRTLPGAACDFKDKNGSDGMSLCEDKAQLARIAFKDGWNMAKCFADEPVTNSEEAEKRYKKAKKAASEEAAANADSMKARNGWKARGGWRPQQYYQPPPQPRNDFGPKGGK</sequence>
<proteinExistence type="predicted"/>
<evidence type="ECO:0000313" key="3">
    <source>
        <dbReference type="Proteomes" id="UP001190700"/>
    </source>
</evidence>
<evidence type="ECO:0000256" key="1">
    <source>
        <dbReference type="SAM" id="MobiDB-lite"/>
    </source>
</evidence>
<dbReference type="Proteomes" id="UP001190700">
    <property type="component" value="Unassembled WGS sequence"/>
</dbReference>
<gene>
    <name evidence="2" type="ORF">CYMTET_43937</name>
</gene>
<dbReference type="EMBL" id="LGRX02029730">
    <property type="protein sequence ID" value="KAK3246529.1"/>
    <property type="molecule type" value="Genomic_DNA"/>
</dbReference>
<comment type="caution">
    <text evidence="2">The sequence shown here is derived from an EMBL/GenBank/DDBJ whole genome shotgun (WGS) entry which is preliminary data.</text>
</comment>
<reference evidence="2 3" key="1">
    <citation type="journal article" date="2015" name="Genome Biol. Evol.">
        <title>Comparative Genomics of a Bacterivorous Green Alga Reveals Evolutionary Causalities and Consequences of Phago-Mixotrophic Mode of Nutrition.</title>
        <authorList>
            <person name="Burns J.A."/>
            <person name="Paasch A."/>
            <person name="Narechania A."/>
            <person name="Kim E."/>
        </authorList>
    </citation>
    <scope>NUCLEOTIDE SEQUENCE [LARGE SCALE GENOMIC DNA]</scope>
    <source>
        <strain evidence="2 3">PLY_AMNH</strain>
    </source>
</reference>
<feature type="region of interest" description="Disordered" evidence="1">
    <location>
        <begin position="96"/>
        <end position="160"/>
    </location>
</feature>
<keyword evidence="3" id="KW-1185">Reference proteome</keyword>
<evidence type="ECO:0000313" key="2">
    <source>
        <dbReference type="EMBL" id="KAK3246529.1"/>
    </source>
</evidence>
<dbReference type="AlphaFoldDB" id="A0AAE0C2G4"/>